<dbReference type="Proteomes" id="UP000242715">
    <property type="component" value="Unassembled WGS sequence"/>
</dbReference>
<protein>
    <submittedName>
        <fullName evidence="2">Uncharacterized protein</fullName>
    </submittedName>
</protein>
<evidence type="ECO:0000313" key="3">
    <source>
        <dbReference type="Proteomes" id="UP000242715"/>
    </source>
</evidence>
<accession>A0A2Z6NJB8</accession>
<evidence type="ECO:0000256" key="1">
    <source>
        <dbReference type="SAM" id="Coils"/>
    </source>
</evidence>
<dbReference type="AlphaFoldDB" id="A0A2Z6NJB8"/>
<evidence type="ECO:0000313" key="2">
    <source>
        <dbReference type="EMBL" id="GAU36712.1"/>
    </source>
</evidence>
<keyword evidence="1" id="KW-0175">Coiled coil</keyword>
<sequence>MRMLLLGFHSFSKRKISKELKLVIKSTTRKPTSETHPESQGTSTLDVAQSSLEALEKQILKEEIATQKLKQEAMEAQLTKVAVQQKEMTYIQRSFGFRLIADKIM</sequence>
<dbReference type="EMBL" id="DF973638">
    <property type="protein sequence ID" value="GAU36712.1"/>
    <property type="molecule type" value="Genomic_DNA"/>
</dbReference>
<reference evidence="3" key="1">
    <citation type="journal article" date="2017" name="Front. Plant Sci.">
        <title>Climate Clever Clovers: New Paradigm to Reduce the Environmental Footprint of Ruminants by Breeding Low Methanogenic Forages Utilizing Haplotype Variation.</title>
        <authorList>
            <person name="Kaur P."/>
            <person name="Appels R."/>
            <person name="Bayer P.E."/>
            <person name="Keeble-Gagnere G."/>
            <person name="Wang J."/>
            <person name="Hirakawa H."/>
            <person name="Shirasawa K."/>
            <person name="Vercoe P."/>
            <person name="Stefanova K."/>
            <person name="Durmic Z."/>
            <person name="Nichols P."/>
            <person name="Revell C."/>
            <person name="Isobe S.N."/>
            <person name="Edwards D."/>
            <person name="Erskine W."/>
        </authorList>
    </citation>
    <scope>NUCLEOTIDE SEQUENCE [LARGE SCALE GENOMIC DNA]</scope>
    <source>
        <strain evidence="3">cv. Daliak</strain>
    </source>
</reference>
<gene>
    <name evidence="2" type="ORF">TSUD_217690</name>
</gene>
<feature type="coiled-coil region" evidence="1">
    <location>
        <begin position="45"/>
        <end position="77"/>
    </location>
</feature>
<name>A0A2Z6NJB8_TRISU</name>
<organism evidence="2 3">
    <name type="scientific">Trifolium subterraneum</name>
    <name type="common">Subterranean clover</name>
    <dbReference type="NCBI Taxonomy" id="3900"/>
    <lineage>
        <taxon>Eukaryota</taxon>
        <taxon>Viridiplantae</taxon>
        <taxon>Streptophyta</taxon>
        <taxon>Embryophyta</taxon>
        <taxon>Tracheophyta</taxon>
        <taxon>Spermatophyta</taxon>
        <taxon>Magnoliopsida</taxon>
        <taxon>eudicotyledons</taxon>
        <taxon>Gunneridae</taxon>
        <taxon>Pentapetalae</taxon>
        <taxon>rosids</taxon>
        <taxon>fabids</taxon>
        <taxon>Fabales</taxon>
        <taxon>Fabaceae</taxon>
        <taxon>Papilionoideae</taxon>
        <taxon>50 kb inversion clade</taxon>
        <taxon>NPAAA clade</taxon>
        <taxon>Hologalegina</taxon>
        <taxon>IRL clade</taxon>
        <taxon>Trifolieae</taxon>
        <taxon>Trifolium</taxon>
    </lineage>
</organism>
<keyword evidence="3" id="KW-1185">Reference proteome</keyword>
<proteinExistence type="predicted"/>